<accession>A0ACB6ZGN9</accession>
<protein>
    <submittedName>
        <fullName evidence="1">Uncharacterized protein</fullName>
    </submittedName>
</protein>
<dbReference type="Proteomes" id="UP000886501">
    <property type="component" value="Unassembled WGS sequence"/>
</dbReference>
<sequence>MAFPEPQLHRSSSRGFALGTEPQLRHRASRSDTGLVASTESLLATEEGLRLFQEGQLPDTDQEWYRLVPKEAQVVLDKNEVKRQSVLFEVFKSEKDYVTDLELVQEVFIDGLLNANPPVIDPEHLRPFISEVFGNIEAISSHHHRMLAALFSRQREQHPLVQSVTDVVLDTSLLFRSDYETYIKSYPLAEARHRSELKKNSKYGEWLQQCYQDPQIRKRDLVTFISRPVTRLPRLSLVLEAILKLTDSEHPDKESLPLLISILSDFVKSTQPGIAVAEAKVKFWNLCESLAYVKGEIVDMDLYNESRSLVYSGTLARRMRSDMGHTWVDLHVALLDNYLLLTKEEQRNGVTKYRIMSRPIPLEYLRLGSFDDPSDNRRERLEDAGILDRVRPTYKPLYPFKIYHASSKATRSYTLYAPSEGMRKKWNYALADAITVRKVHQESNMWLAPHDVRTGFYQYLKHGQPPDDSIHIMGRITAAAPMSSYGRSFVIIGSATGIYTAQRGKSDLTKILSITSPTSIYTLPDFNKVIIHHNHEIISYSLDMFARLSLGNSSRSSLESTYEKVSGNEGNVLFCKPGVTGKRTMLLYAAKSFLQVTIYALEVILPNEVQTRRRHEGSLSFRSFGDPFAVPRDAYDVTLLTKTIGICTEKGIVVADPTNLTSGTFSLVPDFAGAHENTVLNSLKSKCEAAKPLGMVRCDASELLVIYDDLGCYITRHGAPTRSCSYIRWEAKATSCAHVGIYLLLFSSEFVEIRHIQSGRLVQVLEGEDIRLLHSGLLPGEKVTLIALRDGTSDVPGPKDKIVELVETQELNRSPSTSSSSTFTPRSEHAASDIWDMWE</sequence>
<reference evidence="1" key="1">
    <citation type="submission" date="2019-10" db="EMBL/GenBank/DDBJ databases">
        <authorList>
            <consortium name="DOE Joint Genome Institute"/>
            <person name="Kuo A."/>
            <person name="Miyauchi S."/>
            <person name="Kiss E."/>
            <person name="Drula E."/>
            <person name="Kohler A."/>
            <person name="Sanchez-Garcia M."/>
            <person name="Andreopoulos B."/>
            <person name="Barry K.W."/>
            <person name="Bonito G."/>
            <person name="Buee M."/>
            <person name="Carver A."/>
            <person name="Chen C."/>
            <person name="Cichocki N."/>
            <person name="Clum A."/>
            <person name="Culley D."/>
            <person name="Crous P.W."/>
            <person name="Fauchery L."/>
            <person name="Girlanda M."/>
            <person name="Hayes R."/>
            <person name="Keri Z."/>
            <person name="Labutti K."/>
            <person name="Lipzen A."/>
            <person name="Lombard V."/>
            <person name="Magnuson J."/>
            <person name="Maillard F."/>
            <person name="Morin E."/>
            <person name="Murat C."/>
            <person name="Nolan M."/>
            <person name="Ohm R."/>
            <person name="Pangilinan J."/>
            <person name="Pereira M."/>
            <person name="Perotto S."/>
            <person name="Peter M."/>
            <person name="Riley R."/>
            <person name="Sitrit Y."/>
            <person name="Stielow B."/>
            <person name="Szollosi G."/>
            <person name="Zifcakova L."/>
            <person name="Stursova M."/>
            <person name="Spatafora J.W."/>
            <person name="Tedersoo L."/>
            <person name="Vaario L.-M."/>
            <person name="Yamada A."/>
            <person name="Yan M."/>
            <person name="Wang P."/>
            <person name="Xu J."/>
            <person name="Bruns T."/>
            <person name="Baldrian P."/>
            <person name="Vilgalys R."/>
            <person name="Henrissat B."/>
            <person name="Grigoriev I.V."/>
            <person name="Hibbett D."/>
            <person name="Nagy L.G."/>
            <person name="Martin F.M."/>
        </authorList>
    </citation>
    <scope>NUCLEOTIDE SEQUENCE</scope>
    <source>
        <strain evidence="1">P2</strain>
    </source>
</reference>
<evidence type="ECO:0000313" key="2">
    <source>
        <dbReference type="Proteomes" id="UP000886501"/>
    </source>
</evidence>
<keyword evidence="2" id="KW-1185">Reference proteome</keyword>
<name>A0ACB6ZGN9_THEGA</name>
<comment type="caution">
    <text evidence="1">The sequence shown here is derived from an EMBL/GenBank/DDBJ whole genome shotgun (WGS) entry which is preliminary data.</text>
</comment>
<gene>
    <name evidence="1" type="ORF">BDM02DRAFT_3155589</name>
</gene>
<evidence type="ECO:0000313" key="1">
    <source>
        <dbReference type="EMBL" id="KAF9648739.1"/>
    </source>
</evidence>
<proteinExistence type="predicted"/>
<dbReference type="EMBL" id="MU118008">
    <property type="protein sequence ID" value="KAF9648739.1"/>
    <property type="molecule type" value="Genomic_DNA"/>
</dbReference>
<organism evidence="1 2">
    <name type="scientific">Thelephora ganbajun</name>
    <name type="common">Ganba fungus</name>
    <dbReference type="NCBI Taxonomy" id="370292"/>
    <lineage>
        <taxon>Eukaryota</taxon>
        <taxon>Fungi</taxon>
        <taxon>Dikarya</taxon>
        <taxon>Basidiomycota</taxon>
        <taxon>Agaricomycotina</taxon>
        <taxon>Agaricomycetes</taxon>
        <taxon>Thelephorales</taxon>
        <taxon>Thelephoraceae</taxon>
        <taxon>Thelephora</taxon>
    </lineage>
</organism>
<reference evidence="1" key="2">
    <citation type="journal article" date="2020" name="Nat. Commun.">
        <title>Large-scale genome sequencing of mycorrhizal fungi provides insights into the early evolution of symbiotic traits.</title>
        <authorList>
            <person name="Miyauchi S."/>
            <person name="Kiss E."/>
            <person name="Kuo A."/>
            <person name="Drula E."/>
            <person name="Kohler A."/>
            <person name="Sanchez-Garcia M."/>
            <person name="Morin E."/>
            <person name="Andreopoulos B."/>
            <person name="Barry K.W."/>
            <person name="Bonito G."/>
            <person name="Buee M."/>
            <person name="Carver A."/>
            <person name="Chen C."/>
            <person name="Cichocki N."/>
            <person name="Clum A."/>
            <person name="Culley D."/>
            <person name="Crous P.W."/>
            <person name="Fauchery L."/>
            <person name="Girlanda M."/>
            <person name="Hayes R.D."/>
            <person name="Keri Z."/>
            <person name="LaButti K."/>
            <person name="Lipzen A."/>
            <person name="Lombard V."/>
            <person name="Magnuson J."/>
            <person name="Maillard F."/>
            <person name="Murat C."/>
            <person name="Nolan M."/>
            <person name="Ohm R.A."/>
            <person name="Pangilinan J."/>
            <person name="Pereira M.F."/>
            <person name="Perotto S."/>
            <person name="Peter M."/>
            <person name="Pfister S."/>
            <person name="Riley R."/>
            <person name="Sitrit Y."/>
            <person name="Stielow J.B."/>
            <person name="Szollosi G."/>
            <person name="Zifcakova L."/>
            <person name="Stursova M."/>
            <person name="Spatafora J.W."/>
            <person name="Tedersoo L."/>
            <person name="Vaario L.M."/>
            <person name="Yamada A."/>
            <person name="Yan M."/>
            <person name="Wang P."/>
            <person name="Xu J."/>
            <person name="Bruns T."/>
            <person name="Baldrian P."/>
            <person name="Vilgalys R."/>
            <person name="Dunand C."/>
            <person name="Henrissat B."/>
            <person name="Grigoriev I.V."/>
            <person name="Hibbett D."/>
            <person name="Nagy L.G."/>
            <person name="Martin F.M."/>
        </authorList>
    </citation>
    <scope>NUCLEOTIDE SEQUENCE</scope>
    <source>
        <strain evidence="1">P2</strain>
    </source>
</reference>